<dbReference type="InterPro" id="IPR044992">
    <property type="entry name" value="ChyE-like"/>
</dbReference>
<feature type="domain" description="Glutamine amidotransferase" evidence="1">
    <location>
        <begin position="90"/>
        <end position="201"/>
    </location>
</feature>
<dbReference type="CDD" id="cd01741">
    <property type="entry name" value="GATase1_1"/>
    <property type="match status" value="1"/>
</dbReference>
<dbReference type="PROSITE" id="PS51273">
    <property type="entry name" value="GATASE_TYPE_1"/>
    <property type="match status" value="1"/>
</dbReference>
<dbReference type="Proteomes" id="UP000176863">
    <property type="component" value="Unassembled WGS sequence"/>
</dbReference>
<dbReference type="PANTHER" id="PTHR42695">
    <property type="entry name" value="GLUTAMINE AMIDOTRANSFERASE YLR126C-RELATED"/>
    <property type="match status" value="1"/>
</dbReference>
<evidence type="ECO:0000313" key="2">
    <source>
        <dbReference type="EMBL" id="OGG53008.1"/>
    </source>
</evidence>
<dbReference type="PANTHER" id="PTHR42695:SF5">
    <property type="entry name" value="GLUTAMINE AMIDOTRANSFERASE YLR126C-RELATED"/>
    <property type="match status" value="1"/>
</dbReference>
<dbReference type="InterPro" id="IPR029062">
    <property type="entry name" value="Class_I_gatase-like"/>
</dbReference>
<proteinExistence type="predicted"/>
<evidence type="ECO:0000259" key="1">
    <source>
        <dbReference type="Pfam" id="PF00117"/>
    </source>
</evidence>
<accession>A0A1F6CV06</accession>
<dbReference type="GO" id="GO:0005829">
    <property type="term" value="C:cytosol"/>
    <property type="evidence" value="ECO:0007669"/>
    <property type="project" value="TreeGrafter"/>
</dbReference>
<reference evidence="2 3" key="1">
    <citation type="journal article" date="2016" name="Nat. Commun.">
        <title>Thousands of microbial genomes shed light on interconnected biogeochemical processes in an aquifer system.</title>
        <authorList>
            <person name="Anantharaman K."/>
            <person name="Brown C.T."/>
            <person name="Hug L.A."/>
            <person name="Sharon I."/>
            <person name="Castelle C.J."/>
            <person name="Probst A.J."/>
            <person name="Thomas B.C."/>
            <person name="Singh A."/>
            <person name="Wilkins M.J."/>
            <person name="Karaoz U."/>
            <person name="Brodie E.L."/>
            <person name="Williams K.H."/>
            <person name="Hubbard S.S."/>
            <person name="Banfield J.F."/>
        </authorList>
    </citation>
    <scope>NUCLEOTIDE SEQUENCE [LARGE SCALE GENOMIC DNA]</scope>
</reference>
<gene>
    <name evidence="2" type="ORF">A2851_03025</name>
</gene>
<dbReference type="EMBL" id="MFKT01000020">
    <property type="protein sequence ID" value="OGG53008.1"/>
    <property type="molecule type" value="Genomic_DNA"/>
</dbReference>
<dbReference type="Gene3D" id="3.40.50.880">
    <property type="match status" value="1"/>
</dbReference>
<protein>
    <recommendedName>
        <fullName evidence="1">Glutamine amidotransferase domain-containing protein</fullName>
    </recommendedName>
</protein>
<evidence type="ECO:0000313" key="3">
    <source>
        <dbReference type="Proteomes" id="UP000176863"/>
    </source>
</evidence>
<comment type="caution">
    <text evidence="2">The sequence shown here is derived from an EMBL/GenBank/DDBJ whole genome shotgun (WGS) entry which is preliminary data.</text>
</comment>
<sequence>MKRILIVQSRSSPDWVEREQKNFRRAIGESAEIEFLSALDERLAWASPDEFLKGCGGVIFGGSSDFDFHGGRNEKDPARLMSMIILSRARNIVTYARAVHLPILGVCFGHQLIAQMRGGNVQCDTSQGKSGSHEIYLTGHGAEDQLFKSFPPSFIAQYWHKDSVTNLPEGATLMATGPTCRFSALRYGDNIYTAQFHPEVKRIIIDQNPRPSPRASKLIPLWIERIVSAS</sequence>
<dbReference type="InterPro" id="IPR017926">
    <property type="entry name" value="GATASE"/>
</dbReference>
<dbReference type="AlphaFoldDB" id="A0A1F6CV06"/>
<organism evidence="2 3">
    <name type="scientific">Candidatus Kaiserbacteria bacterium RIFCSPHIGHO2_01_FULL_53_29</name>
    <dbReference type="NCBI Taxonomy" id="1798480"/>
    <lineage>
        <taxon>Bacteria</taxon>
        <taxon>Candidatus Kaiseribacteriota</taxon>
    </lineage>
</organism>
<name>A0A1F6CV06_9BACT</name>
<dbReference type="SUPFAM" id="SSF52317">
    <property type="entry name" value="Class I glutamine amidotransferase-like"/>
    <property type="match status" value="1"/>
</dbReference>
<dbReference type="STRING" id="1798480.A2851_03025"/>
<dbReference type="Pfam" id="PF00117">
    <property type="entry name" value="GATase"/>
    <property type="match status" value="1"/>
</dbReference>